<gene>
    <name evidence="2" type="ORF">SAMN05444168_2961</name>
</gene>
<feature type="transmembrane region" description="Helical" evidence="1">
    <location>
        <begin position="162"/>
        <end position="183"/>
    </location>
</feature>
<name>A0A1N6H3M6_9BURK</name>
<feature type="transmembrane region" description="Helical" evidence="1">
    <location>
        <begin position="132"/>
        <end position="150"/>
    </location>
</feature>
<dbReference type="AlphaFoldDB" id="A0A1N6H3M6"/>
<accession>A0A1N6H3M6</accession>
<organism evidence="2 3">
    <name type="scientific">Paraburkholderia phenazinium</name>
    <dbReference type="NCBI Taxonomy" id="60549"/>
    <lineage>
        <taxon>Bacteria</taxon>
        <taxon>Pseudomonadati</taxon>
        <taxon>Pseudomonadota</taxon>
        <taxon>Betaproteobacteria</taxon>
        <taxon>Burkholderiales</taxon>
        <taxon>Burkholderiaceae</taxon>
        <taxon>Paraburkholderia</taxon>
    </lineage>
</organism>
<keyword evidence="1" id="KW-0472">Membrane</keyword>
<protein>
    <submittedName>
        <fullName evidence="2">Uncharacterized protein</fullName>
    </submittedName>
</protein>
<sequence length="516" mass="54952">MELTVFGILVIVTGMVALYTSHSGVVYGMAVYSLFGCALALGLGGIGILPPQLFLAFFVLKAFQMGGGKKINEAFSMDQPGFWLLCNCVWASVGAMLLPRLLLGTTLVFPVDRSTTEILLKPLAPVSGNLSQAVYCIGDVLVYCCMYAFLKWRGTYRTLANALLLLTLLDVVAGVLDAVSHIAGMDILSSVKTAQFADLSGEELGGLVRISGTFSETSAFSTFTLPLFVFCLNLWLVGWRQKLAGALAVATGILMLLSTSGSAYVGMAGYLVVLVFSRPGLVTRDAAARKQRMWLISACLGMLGVIYVMLFLPAVVTTIGDFVDAAILSKAGSSSGVERMGWNNQGITNFFDTYGIGVGLGSIRASSFLVVLLGSLGVVGVVCYGIFVGKSLLSPMPTHYSFTERAVCYASRHAMIAALIVASTSAGVFELGSCFYLFAAAAGALSPLASTGVSRRQTRVASAAYVWPSHNAEPVMHAEAANVETVNVENVEVVMEPRRGRKRSVEEKLARVRRTF</sequence>
<evidence type="ECO:0000313" key="3">
    <source>
        <dbReference type="Proteomes" id="UP000184693"/>
    </source>
</evidence>
<feature type="transmembrane region" description="Helical" evidence="1">
    <location>
        <begin position="81"/>
        <end position="103"/>
    </location>
</feature>
<feature type="transmembrane region" description="Helical" evidence="1">
    <location>
        <begin position="368"/>
        <end position="388"/>
    </location>
</feature>
<evidence type="ECO:0000256" key="1">
    <source>
        <dbReference type="SAM" id="Phobius"/>
    </source>
</evidence>
<proteinExistence type="predicted"/>
<dbReference type="EMBL" id="FSRM01000001">
    <property type="protein sequence ID" value="SIO14418.1"/>
    <property type="molecule type" value="Genomic_DNA"/>
</dbReference>
<evidence type="ECO:0000313" key="2">
    <source>
        <dbReference type="EMBL" id="SIO14418.1"/>
    </source>
</evidence>
<dbReference type="RefSeq" id="WP_074264925.1">
    <property type="nucleotide sequence ID" value="NZ_FSRM01000001.1"/>
</dbReference>
<feature type="transmembrane region" description="Helical" evidence="1">
    <location>
        <begin position="293"/>
        <end position="316"/>
    </location>
</feature>
<keyword evidence="1" id="KW-1133">Transmembrane helix</keyword>
<keyword evidence="1" id="KW-0812">Transmembrane</keyword>
<feature type="transmembrane region" description="Helical" evidence="1">
    <location>
        <begin position="33"/>
        <end position="60"/>
    </location>
</feature>
<dbReference type="Proteomes" id="UP000184693">
    <property type="component" value="Unassembled WGS sequence"/>
</dbReference>
<feature type="transmembrane region" description="Helical" evidence="1">
    <location>
        <begin position="218"/>
        <end position="236"/>
    </location>
</feature>
<reference evidence="2 3" key="1">
    <citation type="submission" date="2016-11" db="EMBL/GenBank/DDBJ databases">
        <authorList>
            <person name="Jaros S."/>
            <person name="Januszkiewicz K."/>
            <person name="Wedrychowicz H."/>
        </authorList>
    </citation>
    <scope>NUCLEOTIDE SEQUENCE [LARGE SCALE GENOMIC DNA]</scope>
    <source>
        <strain evidence="2 3">GAS86</strain>
    </source>
</reference>
<feature type="transmembrane region" description="Helical" evidence="1">
    <location>
        <begin position="435"/>
        <end position="453"/>
    </location>
</feature>